<protein>
    <submittedName>
        <fullName evidence="2">Uncharacterized protein</fullName>
    </submittedName>
</protein>
<organism evidence="2">
    <name type="scientific">Xenorhabdus bovienii str. kraussei Becker Underwood</name>
    <dbReference type="NCBI Taxonomy" id="1398204"/>
    <lineage>
        <taxon>Bacteria</taxon>
        <taxon>Pseudomonadati</taxon>
        <taxon>Pseudomonadota</taxon>
        <taxon>Gammaproteobacteria</taxon>
        <taxon>Enterobacterales</taxon>
        <taxon>Morganellaceae</taxon>
        <taxon>Xenorhabdus</taxon>
    </lineage>
</organism>
<feature type="transmembrane region" description="Helical" evidence="1">
    <location>
        <begin position="12"/>
        <end position="30"/>
    </location>
</feature>
<dbReference type="EMBL" id="CBSZ010000264">
    <property type="protein sequence ID" value="CDH24948.1"/>
    <property type="molecule type" value="Genomic_DNA"/>
</dbReference>
<evidence type="ECO:0000256" key="1">
    <source>
        <dbReference type="SAM" id="Phobius"/>
    </source>
</evidence>
<sequence length="70" mass="8057">MSQFEKLPLGDKTPLAFIFGGIFLLAVSILKWMTSDIAVDWLYNSVESLLAIYLITLGFRLRKKYRSNNK</sequence>
<dbReference type="HOGENOM" id="CLU_2756932_0_0_6"/>
<accession>A0A077PV52</accession>
<comment type="caution">
    <text evidence="2">The sequence shown here is derived from an EMBL/GenBank/DDBJ whole genome shotgun (WGS) entry which is preliminary data.</text>
</comment>
<keyword evidence="1" id="KW-0812">Transmembrane</keyword>
<evidence type="ECO:0000313" key="2">
    <source>
        <dbReference type="EMBL" id="CDH24948.1"/>
    </source>
</evidence>
<proteinExistence type="predicted"/>
<reference evidence="2" key="1">
    <citation type="submission" date="2013-07" db="EMBL/GenBank/DDBJ databases">
        <title>Sub-species coevolution in mutualistic symbiosis.</title>
        <authorList>
            <person name="Murfin K."/>
            <person name="Klassen J."/>
            <person name="Lee M."/>
            <person name="Forst S."/>
            <person name="Stock P."/>
            <person name="Goodrich-Blair H."/>
        </authorList>
    </citation>
    <scope>NUCLEOTIDE SEQUENCE [LARGE SCALE GENOMIC DNA]</scope>
    <source>
        <strain evidence="2">Kraussei Becker Underwood</strain>
    </source>
</reference>
<dbReference type="Proteomes" id="UP000028493">
    <property type="component" value="Unassembled WGS sequence"/>
</dbReference>
<gene>
    <name evidence="2" type="ORF">XBKB1_3360001</name>
</gene>
<dbReference type="RefSeq" id="WP_038197282.1">
    <property type="nucleotide sequence ID" value="NZ_CAWLXS010000324.1"/>
</dbReference>
<keyword evidence="1" id="KW-0472">Membrane</keyword>
<keyword evidence="1" id="KW-1133">Transmembrane helix</keyword>
<name>A0A077PV52_XENBV</name>
<feature type="transmembrane region" description="Helical" evidence="1">
    <location>
        <begin position="42"/>
        <end position="61"/>
    </location>
</feature>
<dbReference type="AlphaFoldDB" id="A0A077PV52"/>